<evidence type="ECO:0000256" key="1">
    <source>
        <dbReference type="SAM" id="MobiDB-lite"/>
    </source>
</evidence>
<accession>A0A2G1WJE6</accession>
<protein>
    <submittedName>
        <fullName evidence="2">Uncharacterized protein</fullName>
    </submittedName>
</protein>
<sequence length="91" mass="9958">MSTQPGYDSRNETNQTAARPDTRQLAAELGVDGKLLVQFVDHHPNPTAPIVLGWANETGDLSAPPTVLRDDVEAWVEARRHTDAARDGGRR</sequence>
<evidence type="ECO:0000313" key="2">
    <source>
        <dbReference type="EMBL" id="PHQ39102.1"/>
    </source>
</evidence>
<dbReference type="RefSeq" id="WP_099255134.1">
    <property type="nucleotide sequence ID" value="NZ_NHOA01000049.1"/>
</dbReference>
<proteinExistence type="predicted"/>
<reference evidence="2 3" key="1">
    <citation type="journal article" date="2014" name="Front. Microbiol.">
        <title>Population and genomic analysis of the genus Halorubrum.</title>
        <authorList>
            <person name="Fullmer M.S."/>
            <person name="Soucy S.M."/>
            <person name="Swithers K.S."/>
            <person name="Makkay A.M."/>
            <person name="Wheeler R."/>
            <person name="Ventosa A."/>
            <person name="Gogarten J.P."/>
            <person name="Papke R.T."/>
        </authorList>
    </citation>
    <scope>NUCLEOTIDE SEQUENCE [LARGE SCALE GENOMIC DNA]</scope>
    <source>
        <strain evidence="2 3">C49</strain>
    </source>
</reference>
<dbReference type="OrthoDB" id="381889at2157"/>
<organism evidence="2 3">
    <name type="scientific">Halorubrum persicum</name>
    <dbReference type="NCBI Taxonomy" id="1383844"/>
    <lineage>
        <taxon>Archaea</taxon>
        <taxon>Methanobacteriati</taxon>
        <taxon>Methanobacteriota</taxon>
        <taxon>Stenosarchaea group</taxon>
        <taxon>Halobacteria</taxon>
        <taxon>Halobacteriales</taxon>
        <taxon>Haloferacaceae</taxon>
        <taxon>Halorubrum</taxon>
    </lineage>
</organism>
<name>A0A2G1WJE6_9EURY</name>
<feature type="region of interest" description="Disordered" evidence="1">
    <location>
        <begin position="1"/>
        <end position="22"/>
    </location>
</feature>
<dbReference type="AlphaFoldDB" id="A0A2G1WJE6"/>
<gene>
    <name evidence="2" type="ORF">DJ69_07900</name>
</gene>
<comment type="caution">
    <text evidence="2">The sequence shown here is derived from an EMBL/GenBank/DDBJ whole genome shotgun (WGS) entry which is preliminary data.</text>
</comment>
<dbReference type="EMBL" id="NHOA01000049">
    <property type="protein sequence ID" value="PHQ39102.1"/>
    <property type="molecule type" value="Genomic_DNA"/>
</dbReference>
<keyword evidence="3" id="KW-1185">Reference proteome</keyword>
<evidence type="ECO:0000313" key="3">
    <source>
        <dbReference type="Proteomes" id="UP000222824"/>
    </source>
</evidence>
<feature type="compositionally biased region" description="Polar residues" evidence="1">
    <location>
        <begin position="1"/>
        <end position="17"/>
    </location>
</feature>
<dbReference type="Proteomes" id="UP000222824">
    <property type="component" value="Unassembled WGS sequence"/>
</dbReference>